<evidence type="ECO:0000256" key="1">
    <source>
        <dbReference type="SAM" id="MobiDB-lite"/>
    </source>
</evidence>
<feature type="region of interest" description="Disordered" evidence="1">
    <location>
        <begin position="22"/>
        <end position="56"/>
    </location>
</feature>
<sequence>MASRSRQPAAPRRATLALARDVAAELTHHAPPPSCPTERRGQRRKRGEGKDETSKPAIAVTMARKARAHAHACAPPAPSLITFVVVVFLLLGAVPATAAATVPVHVGVILDLATELGKKSLLSLEMALEDFYAAHPNFTTRLSLRVRDSERDVVTAASAGTVLARQSAAFP</sequence>
<proteinExistence type="predicted"/>
<feature type="transmembrane region" description="Helical" evidence="2">
    <location>
        <begin position="80"/>
        <end position="110"/>
    </location>
</feature>
<dbReference type="Gramene" id="TVU00673">
    <property type="protein sequence ID" value="TVU00673"/>
    <property type="gene ID" value="EJB05_53894"/>
</dbReference>
<feature type="non-terminal residue" evidence="3">
    <location>
        <position position="1"/>
    </location>
</feature>
<keyword evidence="2" id="KW-0812">Transmembrane</keyword>
<name>A0A5J9SNW2_9POAL</name>
<keyword evidence="4" id="KW-1185">Reference proteome</keyword>
<gene>
    <name evidence="3" type="ORF">EJB05_53894</name>
</gene>
<accession>A0A5J9SNW2</accession>
<comment type="caution">
    <text evidence="3">The sequence shown here is derived from an EMBL/GenBank/DDBJ whole genome shotgun (WGS) entry which is preliminary data.</text>
</comment>
<evidence type="ECO:0000313" key="4">
    <source>
        <dbReference type="Proteomes" id="UP000324897"/>
    </source>
</evidence>
<protein>
    <recommendedName>
        <fullName evidence="5">Receptor ligand binding region domain-containing protein</fullName>
    </recommendedName>
</protein>
<dbReference type="InterPro" id="IPR015683">
    <property type="entry name" value="Ionotropic_Glu_rcpt"/>
</dbReference>
<dbReference type="OrthoDB" id="1931998at2759"/>
<keyword evidence="2" id="KW-0472">Membrane</keyword>
<reference evidence="3 4" key="1">
    <citation type="journal article" date="2019" name="Sci. Rep.">
        <title>A high-quality genome of Eragrostis curvula grass provides insights into Poaceae evolution and supports new strategies to enhance forage quality.</title>
        <authorList>
            <person name="Carballo J."/>
            <person name="Santos B.A.C.M."/>
            <person name="Zappacosta D."/>
            <person name="Garbus I."/>
            <person name="Selva J.P."/>
            <person name="Gallo C.A."/>
            <person name="Diaz A."/>
            <person name="Albertini E."/>
            <person name="Caccamo M."/>
            <person name="Echenique V."/>
        </authorList>
    </citation>
    <scope>NUCLEOTIDE SEQUENCE [LARGE SCALE GENOMIC DNA]</scope>
    <source>
        <strain evidence="4">cv. Victoria</strain>
        <tissue evidence="3">Leaf</tissue>
    </source>
</reference>
<dbReference type="PANTHER" id="PTHR34836:SF1">
    <property type="entry name" value="OS09G0428600 PROTEIN"/>
    <property type="match status" value="1"/>
</dbReference>
<evidence type="ECO:0000256" key="2">
    <source>
        <dbReference type="SAM" id="Phobius"/>
    </source>
</evidence>
<organism evidence="3 4">
    <name type="scientific">Eragrostis curvula</name>
    <name type="common">weeping love grass</name>
    <dbReference type="NCBI Taxonomy" id="38414"/>
    <lineage>
        <taxon>Eukaryota</taxon>
        <taxon>Viridiplantae</taxon>
        <taxon>Streptophyta</taxon>
        <taxon>Embryophyta</taxon>
        <taxon>Tracheophyta</taxon>
        <taxon>Spermatophyta</taxon>
        <taxon>Magnoliopsida</taxon>
        <taxon>Liliopsida</taxon>
        <taxon>Poales</taxon>
        <taxon>Poaceae</taxon>
        <taxon>PACMAD clade</taxon>
        <taxon>Chloridoideae</taxon>
        <taxon>Eragrostideae</taxon>
        <taxon>Eragrostidinae</taxon>
        <taxon>Eragrostis</taxon>
    </lineage>
</organism>
<dbReference type="Proteomes" id="UP000324897">
    <property type="component" value="Unassembled WGS sequence"/>
</dbReference>
<dbReference type="PANTHER" id="PTHR34836">
    <property type="entry name" value="OS06G0188250 PROTEIN"/>
    <property type="match status" value="1"/>
</dbReference>
<dbReference type="EMBL" id="RWGY01000559">
    <property type="protein sequence ID" value="TVU00673.1"/>
    <property type="molecule type" value="Genomic_DNA"/>
</dbReference>
<keyword evidence="2" id="KW-1133">Transmembrane helix</keyword>
<evidence type="ECO:0000313" key="3">
    <source>
        <dbReference type="EMBL" id="TVU00673.1"/>
    </source>
</evidence>
<evidence type="ECO:0008006" key="5">
    <source>
        <dbReference type="Google" id="ProtNLM"/>
    </source>
</evidence>
<dbReference type="AlphaFoldDB" id="A0A5J9SNW2"/>